<dbReference type="EMBL" id="PGVD01000021">
    <property type="protein sequence ID" value="PLR98602.1"/>
    <property type="molecule type" value="Genomic_DNA"/>
</dbReference>
<dbReference type="Proteomes" id="UP000235114">
    <property type="component" value="Unassembled WGS sequence"/>
</dbReference>
<dbReference type="EMBL" id="PGVA01000003">
    <property type="protein sequence ID" value="PLR86369.1"/>
    <property type="molecule type" value="Genomic_DNA"/>
</dbReference>
<evidence type="ECO:0000313" key="4">
    <source>
        <dbReference type="Proteomes" id="UP000235114"/>
    </source>
</evidence>
<organism evidence="1 3">
    <name type="scientific">Bacillus canaveralius</name>
    <dbReference type="NCBI Taxonomy" id="1403243"/>
    <lineage>
        <taxon>Bacteria</taxon>
        <taxon>Bacillati</taxon>
        <taxon>Bacillota</taxon>
        <taxon>Bacilli</taxon>
        <taxon>Bacillales</taxon>
        <taxon>Bacillaceae</taxon>
        <taxon>Bacillus</taxon>
    </lineage>
</organism>
<sequence>MQNKYGYIHKMNIPVIKKDFEKMTAISEVKGFSDSTRPALQNFLNTWTAETEENIYSVKRK</sequence>
<reference evidence="2 4" key="2">
    <citation type="submission" date="2017-12" db="EMBL/GenBank/DDBJ databases">
        <title>Comparative Functional Genomics of Dry Heat Resistant strains isolated from the Viking Spacecraft.</title>
        <authorList>
            <person name="Seuylemezian A."/>
            <person name="Cooper K."/>
            <person name="Vaishampayan P."/>
        </authorList>
    </citation>
    <scope>NUCLEOTIDE SEQUENCE [LARGE SCALE GENOMIC DNA]</scope>
    <source>
        <strain evidence="2 4">ATCC 29669</strain>
    </source>
</reference>
<reference evidence="1 3" key="1">
    <citation type="submission" date="2017-11" db="EMBL/GenBank/DDBJ databases">
        <title>Comparitive Functional Genomics of Dry Heat Resistant strains isolated from the Viking Spacecraft.</title>
        <authorList>
            <person name="Seuylemezian A."/>
            <person name="Cooper K."/>
            <person name="Vaishampayan P."/>
        </authorList>
    </citation>
    <scope>NUCLEOTIDE SEQUENCE [LARGE SCALE GENOMIC DNA]</scope>
    <source>
        <strain evidence="1 3">M4.6</strain>
    </source>
</reference>
<gene>
    <name evidence="1" type="ORF">CU635_01895</name>
    <name evidence="2" type="ORF">CVD25_07740</name>
</gene>
<keyword evidence="4" id="KW-1185">Reference proteome</keyword>
<evidence type="ECO:0000313" key="2">
    <source>
        <dbReference type="EMBL" id="PLR98602.1"/>
    </source>
</evidence>
<comment type="caution">
    <text evidence="1">The sequence shown here is derived from an EMBL/GenBank/DDBJ whole genome shotgun (WGS) entry which is preliminary data.</text>
</comment>
<dbReference type="Proteomes" id="UP000234951">
    <property type="component" value="Unassembled WGS sequence"/>
</dbReference>
<name>A0A2N5GS31_9BACI</name>
<accession>A0A2N5GS31</accession>
<protein>
    <submittedName>
        <fullName evidence="1">Uncharacterized protein</fullName>
    </submittedName>
</protein>
<proteinExistence type="predicted"/>
<evidence type="ECO:0000313" key="3">
    <source>
        <dbReference type="Proteomes" id="UP000234951"/>
    </source>
</evidence>
<evidence type="ECO:0000313" key="1">
    <source>
        <dbReference type="EMBL" id="PLR86369.1"/>
    </source>
</evidence>
<dbReference type="AlphaFoldDB" id="A0A2N5GS31"/>